<gene>
    <name evidence="3" type="ORF">M1O15_05035</name>
</gene>
<feature type="transmembrane region" description="Helical" evidence="2">
    <location>
        <begin position="280"/>
        <end position="304"/>
    </location>
</feature>
<keyword evidence="2" id="KW-1133">Transmembrane helix</keyword>
<keyword evidence="2" id="KW-0472">Membrane</keyword>
<feature type="compositionally biased region" description="Gly residues" evidence="1">
    <location>
        <begin position="50"/>
        <end position="60"/>
    </location>
</feature>
<dbReference type="Pfam" id="PF24400">
    <property type="entry name" value="DUF7544"/>
    <property type="match status" value="1"/>
</dbReference>
<name>A0ABT0I620_9ACTN</name>
<feature type="transmembrane region" description="Helical" evidence="2">
    <location>
        <begin position="415"/>
        <end position="443"/>
    </location>
</feature>
<feature type="transmembrane region" description="Helical" evidence="2">
    <location>
        <begin position="362"/>
        <end position="395"/>
    </location>
</feature>
<keyword evidence="4" id="KW-1185">Reference proteome</keyword>
<dbReference type="EMBL" id="JALPTH010000003">
    <property type="protein sequence ID" value="MCK8676769.1"/>
    <property type="molecule type" value="Genomic_DNA"/>
</dbReference>
<sequence length="476" mass="47939">MNDTPGWTSPGSSPSDDPGASGASDGRSADAPGQTGPADHPGGTAPSSTGSGGATPGGTSPGSAGPSGATPGSTGPSGTSPGSTGPSGATPGSTGPTGTRPQWSKEQPPAGQWSPPAASGPSGPVPQAGWGGAPQGGGWGAGGWGRPPAAKPGVIPLRPLGMGEILDGAVSTLRAHWRTVLGITVTVSVIMEIGSLLIERYLIAQPPELSPDATPEQAMDAAMESLKSTFAALGPAVLLGLVASIFTTALLTNVISRSVLGREVRFADVWRESRPRLPHLLGLTVLLPAMNIGIAAVALLPGLLLLSTPEAGVPLIFLGSLGGIAAMVWLNIRFALASAALMLERQGVIGSLKRSAKLVRGAWWRTFGIMALTILLTLLISMIISIPFGIIALIFDGGGFTGIMSGTGTDFGWAFLIITGVGSVVSSAITYPIASGVPVLLYVDQRIRREALDLELARAAGVPGYDPPPHDSAPRG</sequence>
<proteinExistence type="predicted"/>
<dbReference type="InterPro" id="IPR055966">
    <property type="entry name" value="DUF7544"/>
</dbReference>
<feature type="transmembrane region" description="Helical" evidence="2">
    <location>
        <begin position="316"/>
        <end position="341"/>
    </location>
</feature>
<feature type="compositionally biased region" description="Gly residues" evidence="1">
    <location>
        <begin position="129"/>
        <end position="145"/>
    </location>
</feature>
<evidence type="ECO:0000313" key="4">
    <source>
        <dbReference type="Proteomes" id="UP001522868"/>
    </source>
</evidence>
<evidence type="ECO:0000256" key="1">
    <source>
        <dbReference type="SAM" id="MobiDB-lite"/>
    </source>
</evidence>
<feature type="transmembrane region" description="Helical" evidence="2">
    <location>
        <begin position="230"/>
        <end position="255"/>
    </location>
</feature>
<dbReference type="PANTHER" id="PTHR33133">
    <property type="entry name" value="OS08G0107100 PROTEIN-RELATED"/>
    <property type="match status" value="1"/>
</dbReference>
<evidence type="ECO:0008006" key="5">
    <source>
        <dbReference type="Google" id="ProtNLM"/>
    </source>
</evidence>
<dbReference type="PANTHER" id="PTHR33133:SF1">
    <property type="entry name" value="EXPRESSED PROTEIN-RELATED"/>
    <property type="match status" value="1"/>
</dbReference>
<organism evidence="3 4">
    <name type="scientific">Streptomyces lichenis</name>
    <dbReference type="NCBI Taxonomy" id="2306967"/>
    <lineage>
        <taxon>Bacteria</taxon>
        <taxon>Bacillati</taxon>
        <taxon>Actinomycetota</taxon>
        <taxon>Actinomycetes</taxon>
        <taxon>Kitasatosporales</taxon>
        <taxon>Streptomycetaceae</taxon>
        <taxon>Streptomyces</taxon>
    </lineage>
</organism>
<accession>A0ABT0I620</accession>
<feature type="compositionally biased region" description="Low complexity" evidence="1">
    <location>
        <begin position="61"/>
        <end position="99"/>
    </location>
</feature>
<feature type="compositionally biased region" description="Low complexity" evidence="1">
    <location>
        <begin position="9"/>
        <end position="32"/>
    </location>
</feature>
<reference evidence="3 4" key="1">
    <citation type="submission" date="2022-04" db="EMBL/GenBank/DDBJ databases">
        <title>Streptomyces sp. nov. LCR6-01 isolated from Lichen of Dirinaria sp.</title>
        <authorList>
            <person name="Kanchanasin P."/>
            <person name="Tanasupawat S."/>
            <person name="Phongsopitanun W."/>
        </authorList>
    </citation>
    <scope>NUCLEOTIDE SEQUENCE [LARGE SCALE GENOMIC DNA]</scope>
    <source>
        <strain evidence="3 4">LCR6-01</strain>
    </source>
</reference>
<feature type="compositionally biased region" description="Low complexity" evidence="1">
    <location>
        <begin position="107"/>
        <end position="128"/>
    </location>
</feature>
<evidence type="ECO:0000313" key="3">
    <source>
        <dbReference type="EMBL" id="MCK8676769.1"/>
    </source>
</evidence>
<protein>
    <recommendedName>
        <fullName evidence="5">Glycerophosphoryl diester phosphodiesterase membrane domain-containing protein</fullName>
    </recommendedName>
</protein>
<evidence type="ECO:0000256" key="2">
    <source>
        <dbReference type="SAM" id="Phobius"/>
    </source>
</evidence>
<dbReference type="Proteomes" id="UP001522868">
    <property type="component" value="Unassembled WGS sequence"/>
</dbReference>
<comment type="caution">
    <text evidence="3">The sequence shown here is derived from an EMBL/GenBank/DDBJ whole genome shotgun (WGS) entry which is preliminary data.</text>
</comment>
<feature type="region of interest" description="Disordered" evidence="1">
    <location>
        <begin position="1"/>
        <end position="147"/>
    </location>
</feature>
<keyword evidence="2" id="KW-0812">Transmembrane</keyword>